<keyword evidence="2" id="KW-1133">Transmembrane helix</keyword>
<dbReference type="EMBL" id="MN738771">
    <property type="protein sequence ID" value="QHS84003.1"/>
    <property type="molecule type" value="Genomic_DNA"/>
</dbReference>
<organism evidence="4">
    <name type="scientific">viral metagenome</name>
    <dbReference type="NCBI Taxonomy" id="1070528"/>
    <lineage>
        <taxon>unclassified sequences</taxon>
        <taxon>metagenomes</taxon>
        <taxon>organismal metagenomes</taxon>
    </lineage>
</organism>
<keyword evidence="2" id="KW-0812">Transmembrane</keyword>
<dbReference type="InterPro" id="IPR043915">
    <property type="entry name" value="P9_TM"/>
</dbReference>
<sequence>MTTVYWLEDPKILFDKENIIELWPTSNMTYIEKMNALCRLIVFLTIIGLIIFRSLNILIIGLIVLCILTFLYNKKIITEQGRVLYDNTSYENDKKEMESKNNSKDVNKNTSNNSKKTKESFVSMLPWKDTELVLSESPSMDKQNPLNNHLLSDSIGSESKVKKTNKQINNAHLLDTIRDNTSIMNNIKLEKDLESNFNLDRQSRQYYKVPEYDKATLNYLTGNSATVKDNMFIEKKEKFTQ</sequence>
<protein>
    <recommendedName>
        <fullName evidence="3">Minor capsid protein P9 transmembrane helices domain-containing protein</fullName>
    </recommendedName>
</protein>
<accession>A0A6C0AWZ7</accession>
<feature type="compositionally biased region" description="Basic and acidic residues" evidence="1">
    <location>
        <begin position="94"/>
        <end position="107"/>
    </location>
</feature>
<evidence type="ECO:0000313" key="4">
    <source>
        <dbReference type="EMBL" id="QHS84003.1"/>
    </source>
</evidence>
<keyword evidence="2" id="KW-0472">Membrane</keyword>
<dbReference type="AlphaFoldDB" id="A0A6C0AWZ7"/>
<reference evidence="4" key="1">
    <citation type="journal article" date="2020" name="Nature">
        <title>Giant virus diversity and host interactions through global metagenomics.</title>
        <authorList>
            <person name="Schulz F."/>
            <person name="Roux S."/>
            <person name="Paez-Espino D."/>
            <person name="Jungbluth S."/>
            <person name="Walsh D.A."/>
            <person name="Denef V.J."/>
            <person name="McMahon K.D."/>
            <person name="Konstantinidis K.T."/>
            <person name="Eloe-Fadrosh E.A."/>
            <person name="Kyrpides N.C."/>
            <person name="Woyke T."/>
        </authorList>
    </citation>
    <scope>NUCLEOTIDE SEQUENCE</scope>
    <source>
        <strain evidence="4">GVMAG-S-ERX555965-48</strain>
    </source>
</reference>
<proteinExistence type="predicted"/>
<dbReference type="Pfam" id="PF19066">
    <property type="entry name" value="P9_TM"/>
    <property type="match status" value="1"/>
</dbReference>
<evidence type="ECO:0000259" key="3">
    <source>
        <dbReference type="Pfam" id="PF19066"/>
    </source>
</evidence>
<feature type="region of interest" description="Disordered" evidence="1">
    <location>
        <begin position="94"/>
        <end position="118"/>
    </location>
</feature>
<evidence type="ECO:0000256" key="2">
    <source>
        <dbReference type="SAM" id="Phobius"/>
    </source>
</evidence>
<feature type="transmembrane region" description="Helical" evidence="2">
    <location>
        <begin position="40"/>
        <end position="72"/>
    </location>
</feature>
<evidence type="ECO:0000256" key="1">
    <source>
        <dbReference type="SAM" id="MobiDB-lite"/>
    </source>
</evidence>
<name>A0A6C0AWZ7_9ZZZZ</name>
<feature type="domain" description="Minor capsid protein P9 transmembrane helices" evidence="3">
    <location>
        <begin position="6"/>
        <end position="72"/>
    </location>
</feature>